<dbReference type="PANTHER" id="PTHR43313">
    <property type="entry name" value="SHORT-CHAIN DEHYDROGENASE/REDUCTASE FAMILY 9C"/>
    <property type="match status" value="1"/>
</dbReference>
<proteinExistence type="predicted"/>
<keyword evidence="2" id="KW-1185">Reference proteome</keyword>
<evidence type="ECO:0000313" key="2">
    <source>
        <dbReference type="Proteomes" id="UP000282818"/>
    </source>
</evidence>
<dbReference type="InterPro" id="IPR002347">
    <property type="entry name" value="SDR_fam"/>
</dbReference>
<accession>A0A437Q8J5</accession>
<dbReference type="PRINTS" id="PR00081">
    <property type="entry name" value="GDHRDH"/>
</dbReference>
<evidence type="ECO:0000313" key="1">
    <source>
        <dbReference type="EMBL" id="RVU30882.1"/>
    </source>
</evidence>
<gene>
    <name evidence="1" type="ORF">EOE65_07650</name>
</gene>
<dbReference type="GO" id="GO:0016491">
    <property type="term" value="F:oxidoreductase activity"/>
    <property type="evidence" value="ECO:0007669"/>
    <property type="project" value="TreeGrafter"/>
</dbReference>
<dbReference type="RefSeq" id="WP_127693727.1">
    <property type="nucleotide sequence ID" value="NZ_SACQ01000003.1"/>
</dbReference>
<name>A0A437Q8J5_9GAMM</name>
<dbReference type="Gene3D" id="3.40.50.720">
    <property type="entry name" value="NAD(P)-binding Rossmann-like Domain"/>
    <property type="match status" value="1"/>
</dbReference>
<sequence length="287" mass="32069">MAQRRTILITGCSSGIGLAAAQQLKSRGYHVFATARQEQDVAQLQSQGLQAHLLDLDDSQSIEHAVNWVLAETGGELYALFNNGAYGQPGAVEDLSRDVLRQQFETNLFGWLELTNKLLPVMRQQGYGRIIQNSSVLGLITLKYRGAYNASKFALEGLSDTLRQELHGSGVYVSLIEPGPITSKFRDNAFAKFRANIDTSNSAHKTTYEAVENRLAKQDSAQETDFLTLGPEAVVNKLIHALEAKRPRNRYYVTLPTYLFAYLRRLLPSCALDYVLRRVADQENRKS</sequence>
<dbReference type="AlphaFoldDB" id="A0A437Q8J5"/>
<dbReference type="Pfam" id="PF00106">
    <property type="entry name" value="adh_short"/>
    <property type="match status" value="1"/>
</dbReference>
<protein>
    <submittedName>
        <fullName evidence="1">SDR family oxidoreductase</fullName>
    </submittedName>
</protein>
<dbReference type="EMBL" id="SACQ01000003">
    <property type="protein sequence ID" value="RVU30882.1"/>
    <property type="molecule type" value="Genomic_DNA"/>
</dbReference>
<dbReference type="GO" id="GO:0008202">
    <property type="term" value="P:steroid metabolic process"/>
    <property type="evidence" value="ECO:0007669"/>
    <property type="project" value="TreeGrafter"/>
</dbReference>
<dbReference type="PANTHER" id="PTHR43313:SF1">
    <property type="entry name" value="3BETA-HYDROXYSTEROID DEHYDROGENASE DHS-16"/>
    <property type="match status" value="1"/>
</dbReference>
<dbReference type="CDD" id="cd05374">
    <property type="entry name" value="17beta-HSD-like_SDR_c"/>
    <property type="match status" value="1"/>
</dbReference>
<dbReference type="SUPFAM" id="SSF51735">
    <property type="entry name" value="NAD(P)-binding Rossmann-fold domains"/>
    <property type="match status" value="1"/>
</dbReference>
<reference evidence="1 2" key="1">
    <citation type="submission" date="2019-01" db="EMBL/GenBank/DDBJ databases">
        <authorList>
            <person name="Chen W.-M."/>
        </authorList>
    </citation>
    <scope>NUCLEOTIDE SEQUENCE [LARGE SCALE GENOMIC DNA]</scope>
    <source>
        <strain evidence="1 2">HPM-16</strain>
    </source>
</reference>
<dbReference type="InterPro" id="IPR020904">
    <property type="entry name" value="Sc_DH/Rdtase_CS"/>
</dbReference>
<comment type="caution">
    <text evidence="1">The sequence shown here is derived from an EMBL/GenBank/DDBJ whole genome shotgun (WGS) entry which is preliminary data.</text>
</comment>
<dbReference type="InterPro" id="IPR036291">
    <property type="entry name" value="NAD(P)-bd_dom_sf"/>
</dbReference>
<dbReference type="Proteomes" id="UP000282818">
    <property type="component" value="Unassembled WGS sequence"/>
</dbReference>
<dbReference type="NCBIfam" id="NF004649">
    <property type="entry name" value="PRK05993.1"/>
    <property type="match status" value="1"/>
</dbReference>
<organism evidence="1 2">
    <name type="scientific">Neptunomonas marina</name>
    <dbReference type="NCBI Taxonomy" id="1815562"/>
    <lineage>
        <taxon>Bacteria</taxon>
        <taxon>Pseudomonadati</taxon>
        <taxon>Pseudomonadota</taxon>
        <taxon>Gammaproteobacteria</taxon>
        <taxon>Oceanospirillales</taxon>
        <taxon>Oceanospirillaceae</taxon>
        <taxon>Neptunomonas</taxon>
    </lineage>
</organism>
<dbReference type="PROSITE" id="PS00061">
    <property type="entry name" value="ADH_SHORT"/>
    <property type="match status" value="1"/>
</dbReference>